<name>A0A4Z1STR4_GIAMU</name>
<dbReference type="AlphaFoldDB" id="A0A4Z1STR4"/>
<dbReference type="Proteomes" id="UP000315496">
    <property type="component" value="Chromosome 1"/>
</dbReference>
<dbReference type="OrthoDB" id="10254608at2759"/>
<evidence type="ECO:0008006" key="3">
    <source>
        <dbReference type="Google" id="ProtNLM"/>
    </source>
</evidence>
<organism evidence="1 2">
    <name type="scientific">Giardia muris</name>
    <dbReference type="NCBI Taxonomy" id="5742"/>
    <lineage>
        <taxon>Eukaryota</taxon>
        <taxon>Metamonada</taxon>
        <taxon>Diplomonadida</taxon>
        <taxon>Hexamitidae</taxon>
        <taxon>Giardiinae</taxon>
        <taxon>Giardia</taxon>
    </lineage>
</organism>
<comment type="caution">
    <text evidence="1">The sequence shown here is derived from an EMBL/GenBank/DDBJ whole genome shotgun (WGS) entry which is preliminary data.</text>
</comment>
<proteinExistence type="predicted"/>
<accession>A0A4Z1STR4</accession>
<evidence type="ECO:0000313" key="1">
    <source>
        <dbReference type="EMBL" id="TNJ29312.1"/>
    </source>
</evidence>
<gene>
    <name evidence="1" type="ORF">GMRT_11001</name>
</gene>
<dbReference type="VEuPathDB" id="GiardiaDB:GMRT_11001"/>
<evidence type="ECO:0000313" key="2">
    <source>
        <dbReference type="Proteomes" id="UP000315496"/>
    </source>
</evidence>
<protein>
    <recommendedName>
        <fullName evidence="3">Myb-like domain-containing protein</fullName>
    </recommendedName>
</protein>
<dbReference type="EMBL" id="VDLU01000001">
    <property type="protein sequence ID" value="TNJ29312.1"/>
    <property type="molecule type" value="Genomic_DNA"/>
</dbReference>
<sequence length="254" mass="28186">MTDECSDAGEHAAEDLLYSLRSSRGRGAQMWEPTDELRLLSLFPYFSNNWRLYSPYFDRPVSSIKMKYHNLYRALERRTRKNQPNKAVVKGDTKLGPERLSKLDAILLAKAVAEASKGNADAAIELLRVCGSCHEVEHIVRQNPHIDLSSTEGRRFLKQMAPMESGGAPLSFGYYISGVSLLSTDGTLLTEPSSYPTGIVGDSTVPALIPVVTDASAWAWFFHEEVDGFVQDVFDVAHVMDVHSPCDSSYRPLG</sequence>
<keyword evidence="2" id="KW-1185">Reference proteome</keyword>
<reference evidence="1 2" key="1">
    <citation type="submission" date="2019-05" db="EMBL/GenBank/DDBJ databases">
        <title>The compact genome of Giardia muris reveals important steps in the evolution of intestinal protozoan parasites.</title>
        <authorList>
            <person name="Xu F."/>
            <person name="Jimenez-Gonzalez A."/>
            <person name="Einarsson E."/>
            <person name="Astvaldsson A."/>
            <person name="Peirasmaki D."/>
            <person name="Eckmann L."/>
            <person name="Andersson J.O."/>
            <person name="Svard S.G."/>
            <person name="Jerlstrom-Hultqvist J."/>
        </authorList>
    </citation>
    <scope>NUCLEOTIDE SEQUENCE [LARGE SCALE GENOMIC DNA]</scope>
    <source>
        <strain evidence="1 2">Roberts-Thomson</strain>
    </source>
</reference>